<evidence type="ECO:0000313" key="3">
    <source>
        <dbReference type="EMBL" id="KAA6337151.1"/>
    </source>
</evidence>
<reference evidence="3" key="1">
    <citation type="submission" date="2019-03" db="EMBL/GenBank/DDBJ databases">
        <title>Single cell metagenomics reveals metabolic interactions within the superorganism composed of flagellate Streblomastix strix and complex community of Bacteroidetes bacteria on its surface.</title>
        <authorList>
            <person name="Treitli S.C."/>
            <person name="Kolisko M."/>
            <person name="Husnik F."/>
            <person name="Keeling P."/>
            <person name="Hampl V."/>
        </authorList>
    </citation>
    <scope>NUCLEOTIDE SEQUENCE</scope>
    <source>
        <strain evidence="3">STM</strain>
    </source>
</reference>
<dbReference type="InterPro" id="IPR004919">
    <property type="entry name" value="GmrSD_N"/>
</dbReference>
<gene>
    <name evidence="3" type="ORF">EZS27_014737</name>
</gene>
<feature type="domain" description="GmrSD restriction endonucleases N-terminal" evidence="1">
    <location>
        <begin position="19"/>
        <end position="225"/>
    </location>
</feature>
<dbReference type="InterPro" id="IPR011089">
    <property type="entry name" value="GmrSD_C"/>
</dbReference>
<evidence type="ECO:0008006" key="4">
    <source>
        <dbReference type="Google" id="ProtNLM"/>
    </source>
</evidence>
<feature type="domain" description="GmrSD restriction endonucleases C-terminal" evidence="2">
    <location>
        <begin position="509"/>
        <end position="582"/>
    </location>
</feature>
<dbReference type="Pfam" id="PF07510">
    <property type="entry name" value="GmrSD_C"/>
    <property type="match status" value="1"/>
</dbReference>
<comment type="caution">
    <text evidence="3">The sequence shown here is derived from an EMBL/GenBank/DDBJ whole genome shotgun (WGS) entry which is preliminary data.</text>
</comment>
<dbReference type="PANTHER" id="PTHR35149:SF2">
    <property type="entry name" value="DUF262 DOMAIN-CONTAINING PROTEIN"/>
    <property type="match status" value="1"/>
</dbReference>
<evidence type="ECO:0000259" key="1">
    <source>
        <dbReference type="Pfam" id="PF03235"/>
    </source>
</evidence>
<proteinExistence type="predicted"/>
<sequence>MAKNKIELKSISGLLGMRFFIPSYQRGYRWEERQIIDLLNDILEFQKKSRKSEGEFYCLQPLIVTNRDNDVWEVVDGQQRLTTIYILLSYLKDALEVLGLPNNLFSIEYETREKENCSSKLFLQNIAKTTVIDKTNIDFYRMSNAFLIIKKWFEDIKPNKGDFCNALLKTDYDDTQKTDKANNIRFIWYPINANNDTDEQPNVTFAKYNQGKIDLTNAELIKAIFYLTDSDKDKKKHQIKIGYEWDDMENTLRKSDFWRFINPSKPYLNYIEFIFDLVAEKYKNKTALVLLKDKNGNYIDKYWSFYIFNELISKKIIYEESKFKDMRMRDFLWDEIKTYYRTFLEWYSDNRYFHIIGFLLQIGQNVETIKELAENNSKQQFVEKLKEKIRTYFGNIDFSAIGYDDDTKKTKELLLLFNAITTMNSGHNRFAFDRFASEKWSLEHIHAQQSEEITNEKQKRQLLEEQKNDSFICKQEGLSDEINALLAMSVIDQTRFENLQQKIFDFSSDAGETIHSIKNLALLTPPDNSSLNNSPFHRKRDKIKYLDEKGSFIPICTKNVFLKYYSKNVEQNTKWDKKDMDAYLAEMKSVLTDYIIVKALQDGK</sequence>
<dbReference type="Pfam" id="PF03235">
    <property type="entry name" value="GmrSD_N"/>
    <property type="match status" value="1"/>
</dbReference>
<dbReference type="PANTHER" id="PTHR35149">
    <property type="entry name" value="SLL5132 PROTEIN"/>
    <property type="match status" value="1"/>
</dbReference>
<accession>A0A5J4RVZ6</accession>
<evidence type="ECO:0000259" key="2">
    <source>
        <dbReference type="Pfam" id="PF07510"/>
    </source>
</evidence>
<dbReference type="AlphaFoldDB" id="A0A5J4RVZ6"/>
<dbReference type="EMBL" id="SNRY01000725">
    <property type="protein sequence ID" value="KAA6337151.1"/>
    <property type="molecule type" value="Genomic_DNA"/>
</dbReference>
<name>A0A5J4RVZ6_9ZZZZ</name>
<protein>
    <recommendedName>
        <fullName evidence="4">DUF262 domain-containing protein</fullName>
    </recommendedName>
</protein>
<organism evidence="3">
    <name type="scientific">termite gut metagenome</name>
    <dbReference type="NCBI Taxonomy" id="433724"/>
    <lineage>
        <taxon>unclassified sequences</taxon>
        <taxon>metagenomes</taxon>
        <taxon>organismal metagenomes</taxon>
    </lineage>
</organism>